<evidence type="ECO:0000256" key="1">
    <source>
        <dbReference type="SAM" id="Phobius"/>
    </source>
</evidence>
<reference evidence="3 4" key="1">
    <citation type="submission" date="2015-06" db="EMBL/GenBank/DDBJ databases">
        <title>Comparative genome analysis of nirS-carrying Bradyrhizobium sp. strains.</title>
        <authorList>
            <person name="Ishii S."/>
            <person name="Jang J."/>
            <person name="Nishizawa T."/>
            <person name="Senoo K."/>
        </authorList>
    </citation>
    <scope>NUCLEOTIDE SEQUENCE [LARGE SCALE GENOMIC DNA]</scope>
    <source>
        <strain evidence="3 4">TSA1</strain>
    </source>
</reference>
<evidence type="ECO:0000259" key="2">
    <source>
        <dbReference type="Pfam" id="PF14378"/>
    </source>
</evidence>
<feature type="domain" description="Inositolphosphotransferase Aur1/Ipt1" evidence="2">
    <location>
        <begin position="89"/>
        <end position="276"/>
    </location>
</feature>
<keyword evidence="1" id="KW-1133">Transmembrane helix</keyword>
<feature type="transmembrane region" description="Helical" evidence="1">
    <location>
        <begin position="27"/>
        <end position="44"/>
    </location>
</feature>
<dbReference type="AlphaFoldDB" id="A0A2M6U6I0"/>
<accession>A0A2M6U6I0</accession>
<feature type="transmembrane region" description="Helical" evidence="1">
    <location>
        <begin position="148"/>
        <end position="172"/>
    </location>
</feature>
<dbReference type="GO" id="GO:0016020">
    <property type="term" value="C:membrane"/>
    <property type="evidence" value="ECO:0007669"/>
    <property type="project" value="UniProtKB-SubCell"/>
</dbReference>
<feature type="transmembrane region" description="Helical" evidence="1">
    <location>
        <begin position="56"/>
        <end position="75"/>
    </location>
</feature>
<dbReference type="InterPro" id="IPR026841">
    <property type="entry name" value="Aur1/Ipt1"/>
</dbReference>
<gene>
    <name evidence="3" type="ORF">TSA1_05005</name>
</gene>
<evidence type="ECO:0000313" key="3">
    <source>
        <dbReference type="EMBL" id="PIT00192.1"/>
    </source>
</evidence>
<evidence type="ECO:0000313" key="4">
    <source>
        <dbReference type="Proteomes" id="UP000228930"/>
    </source>
</evidence>
<feature type="transmembrane region" description="Helical" evidence="1">
    <location>
        <begin position="120"/>
        <end position="139"/>
    </location>
</feature>
<name>A0A2M6U6I0_9BRAD</name>
<protein>
    <recommendedName>
        <fullName evidence="2">Inositolphosphotransferase Aur1/Ipt1 domain-containing protein</fullName>
    </recommendedName>
</protein>
<comment type="caution">
    <text evidence="3">The sequence shown here is derived from an EMBL/GenBank/DDBJ whole genome shotgun (WGS) entry which is preliminary data.</text>
</comment>
<dbReference type="Pfam" id="PF14378">
    <property type="entry name" value="PAP2_3"/>
    <property type="match status" value="1"/>
</dbReference>
<sequence length="305" mass="33655">MTTLSAMAFDFWLISAMPQGLHLTKDIIVSIVVGLVLTVAGLFFRAKNKMSFSAAAFAFANIFLLSQVNLIAHLAPSYVGRYYPLVDQTLARIDSTFGFDWIQYFEWHVNHPLFGMTCRIAYLCWPSYALFIIVVLAAYQRISSMARFLIASTVSLTIVYVVAIVTPSYGAYFQHGMTASQHPNFWVQFSNYKDTYDALRAGVVDIYAAEIPSGTISFPSFHTTTVVLYLWAAWSTPARWITLAVQTLCFLTIPVQGAHFLTDMIAGGAIGVGAIMFSGTVVREDINAKISVLETGDGSVRCQIG</sequence>
<keyword evidence="1" id="KW-0472">Membrane</keyword>
<keyword evidence="1" id="KW-0812">Transmembrane</keyword>
<dbReference type="EMBL" id="LFJC01000003">
    <property type="protein sequence ID" value="PIT00192.1"/>
    <property type="molecule type" value="Genomic_DNA"/>
</dbReference>
<dbReference type="Proteomes" id="UP000228930">
    <property type="component" value="Unassembled WGS sequence"/>
</dbReference>
<keyword evidence="4" id="KW-1185">Reference proteome</keyword>
<organism evidence="3 4">
    <name type="scientific">Bradyrhizobium nitroreducens</name>
    <dbReference type="NCBI Taxonomy" id="709803"/>
    <lineage>
        <taxon>Bacteria</taxon>
        <taxon>Pseudomonadati</taxon>
        <taxon>Pseudomonadota</taxon>
        <taxon>Alphaproteobacteria</taxon>
        <taxon>Hyphomicrobiales</taxon>
        <taxon>Nitrobacteraceae</taxon>
        <taxon>Bradyrhizobium</taxon>
    </lineage>
</organism>
<proteinExistence type="predicted"/>